<dbReference type="SMART" id="SM00866">
    <property type="entry name" value="UTRA"/>
    <property type="match status" value="1"/>
</dbReference>
<evidence type="ECO:0000259" key="4">
    <source>
        <dbReference type="PROSITE" id="PS50949"/>
    </source>
</evidence>
<protein>
    <submittedName>
        <fullName evidence="5">Putative regulator</fullName>
    </submittedName>
</protein>
<dbReference type="KEGG" id="scb:SCAB_53761"/>
<dbReference type="InterPro" id="IPR036390">
    <property type="entry name" value="WH_DNA-bd_sf"/>
</dbReference>
<proteinExistence type="predicted"/>
<evidence type="ECO:0000256" key="1">
    <source>
        <dbReference type="ARBA" id="ARBA00023015"/>
    </source>
</evidence>
<dbReference type="Pfam" id="PF07702">
    <property type="entry name" value="UTRA"/>
    <property type="match status" value="1"/>
</dbReference>
<dbReference type="HOGENOM" id="CLU_063236_8_1_11"/>
<dbReference type="PROSITE" id="PS50949">
    <property type="entry name" value="HTH_GNTR"/>
    <property type="match status" value="1"/>
</dbReference>
<dbReference type="PANTHER" id="PTHR44846">
    <property type="entry name" value="MANNOSYL-D-GLYCERATE TRANSPORT/METABOLISM SYSTEM REPRESSOR MNGR-RELATED"/>
    <property type="match status" value="1"/>
</dbReference>
<keyword evidence="1" id="KW-0805">Transcription regulation</keyword>
<dbReference type="AlphaFoldDB" id="C9YWM8"/>
<reference evidence="5 6" key="1">
    <citation type="journal article" date="2010" name="Mol. Plant Microbe Interact.">
        <title>Streptomyces scabies 87-22 contains a coronafacic acid-like biosynthetic cluster that contributes to plant-microbe interactions.</title>
        <authorList>
            <person name="Bignell D.R."/>
            <person name="Seipke R.F."/>
            <person name="Huguet-Tapia J.C."/>
            <person name="Chambers A.H."/>
            <person name="Parry R.J."/>
            <person name="Loria R."/>
        </authorList>
    </citation>
    <scope>NUCLEOTIDE SEQUENCE [LARGE SCALE GENOMIC DNA]</scope>
    <source>
        <strain evidence="5 6">87.22</strain>
    </source>
</reference>
<dbReference type="PANTHER" id="PTHR44846:SF17">
    <property type="entry name" value="GNTR-FAMILY TRANSCRIPTIONAL REGULATOR"/>
    <property type="match status" value="1"/>
</dbReference>
<dbReference type="SUPFAM" id="SSF64288">
    <property type="entry name" value="Chorismate lyase-like"/>
    <property type="match status" value="1"/>
</dbReference>
<dbReference type="GO" id="GO:0003677">
    <property type="term" value="F:DNA binding"/>
    <property type="evidence" value="ECO:0007669"/>
    <property type="project" value="UniProtKB-KW"/>
</dbReference>
<dbReference type="InterPro" id="IPR028978">
    <property type="entry name" value="Chorismate_lyase_/UTRA_dom_sf"/>
</dbReference>
<evidence type="ECO:0000256" key="2">
    <source>
        <dbReference type="ARBA" id="ARBA00023125"/>
    </source>
</evidence>
<dbReference type="InterPro" id="IPR050679">
    <property type="entry name" value="Bact_HTH_transcr_reg"/>
</dbReference>
<keyword evidence="2" id="KW-0238">DNA-binding</keyword>
<dbReference type="InterPro" id="IPR036388">
    <property type="entry name" value="WH-like_DNA-bd_sf"/>
</dbReference>
<dbReference type="SUPFAM" id="SSF46785">
    <property type="entry name" value="Winged helix' DNA-binding domain"/>
    <property type="match status" value="1"/>
</dbReference>
<feature type="domain" description="HTH gntR-type" evidence="4">
    <location>
        <begin position="17"/>
        <end position="85"/>
    </location>
</feature>
<dbReference type="STRING" id="680198.SCAB_53761"/>
<name>C9YWM8_STRSW</name>
<dbReference type="EMBL" id="FN554889">
    <property type="protein sequence ID" value="CBG72415.1"/>
    <property type="molecule type" value="Genomic_DNA"/>
</dbReference>
<dbReference type="InterPro" id="IPR000524">
    <property type="entry name" value="Tscrpt_reg_HTH_GntR"/>
</dbReference>
<dbReference type="SMART" id="SM00345">
    <property type="entry name" value="HTH_GNTR"/>
    <property type="match status" value="1"/>
</dbReference>
<keyword evidence="3" id="KW-0804">Transcription</keyword>
<dbReference type="CDD" id="cd07377">
    <property type="entry name" value="WHTH_GntR"/>
    <property type="match status" value="1"/>
</dbReference>
<dbReference type="Pfam" id="PF00392">
    <property type="entry name" value="GntR"/>
    <property type="match status" value="1"/>
</dbReference>
<evidence type="ECO:0000313" key="6">
    <source>
        <dbReference type="Proteomes" id="UP000001444"/>
    </source>
</evidence>
<dbReference type="GO" id="GO:0045892">
    <property type="term" value="P:negative regulation of DNA-templated transcription"/>
    <property type="evidence" value="ECO:0007669"/>
    <property type="project" value="TreeGrafter"/>
</dbReference>
<dbReference type="InterPro" id="IPR011663">
    <property type="entry name" value="UTRA"/>
</dbReference>
<dbReference type="FunFam" id="3.40.1410.10:FF:000038">
    <property type="entry name" value="GntR family transcriptional regulator"/>
    <property type="match status" value="1"/>
</dbReference>
<keyword evidence="6" id="KW-1185">Reference proteome</keyword>
<evidence type="ECO:0000256" key="3">
    <source>
        <dbReference type="ARBA" id="ARBA00023163"/>
    </source>
</evidence>
<dbReference type="Proteomes" id="UP000001444">
    <property type="component" value="Chromosome"/>
</dbReference>
<accession>C9YWM8</accession>
<dbReference type="Gene3D" id="1.10.10.10">
    <property type="entry name" value="Winged helix-like DNA-binding domain superfamily/Winged helix DNA-binding domain"/>
    <property type="match status" value="1"/>
</dbReference>
<sequence length="279" mass="30839">MCFTGMCREEFCVAPKAPKWRDLADRFGQQIRNGDYEPGQQLPQIRELVEAGEGSKETVHRAYKALEAEGLVTMTRGHGTVVRPKSPLKRLGIARYDKAKWRDGDEVAFIADRVASGRTYSRNEQTQSVSRVKAPASVAAAHGLPEGADVYARARLVKEGTQPTHTLTSYYRPEHVEGTRIVDPTPGPAGRGGGFRVLYDAGYEIDHMREELFARVPTAEEAQLLQLSPGEWVVELHRTTYTADGTVVEFAVGVHAASRFAWSYDFKVPDSAATEGESK</sequence>
<organism evidence="5 6">
    <name type="scientific">Streptomyces scabiei (strain 87.22)</name>
    <dbReference type="NCBI Taxonomy" id="680198"/>
    <lineage>
        <taxon>Bacteria</taxon>
        <taxon>Bacillati</taxon>
        <taxon>Actinomycetota</taxon>
        <taxon>Actinomycetes</taxon>
        <taxon>Kitasatosporales</taxon>
        <taxon>Streptomycetaceae</taxon>
        <taxon>Streptomyces</taxon>
    </lineage>
</organism>
<evidence type="ECO:0000313" key="5">
    <source>
        <dbReference type="EMBL" id="CBG72415.1"/>
    </source>
</evidence>
<dbReference type="Gene3D" id="3.40.1410.10">
    <property type="entry name" value="Chorismate lyase-like"/>
    <property type="match status" value="1"/>
</dbReference>
<dbReference type="GO" id="GO:0003700">
    <property type="term" value="F:DNA-binding transcription factor activity"/>
    <property type="evidence" value="ECO:0007669"/>
    <property type="project" value="InterPro"/>
</dbReference>
<dbReference type="eggNOG" id="COG2188">
    <property type="taxonomic scope" value="Bacteria"/>
</dbReference>
<gene>
    <name evidence="5" type="ordered locus">SCAB_53761</name>
</gene>